<keyword evidence="3" id="KW-1185">Reference proteome</keyword>
<proteinExistence type="predicted"/>
<organism evidence="2 3">
    <name type="scientific">Citrullus colocynthis</name>
    <name type="common">colocynth</name>
    <dbReference type="NCBI Taxonomy" id="252529"/>
    <lineage>
        <taxon>Eukaryota</taxon>
        <taxon>Viridiplantae</taxon>
        <taxon>Streptophyta</taxon>
        <taxon>Embryophyta</taxon>
        <taxon>Tracheophyta</taxon>
        <taxon>Spermatophyta</taxon>
        <taxon>Magnoliopsida</taxon>
        <taxon>eudicotyledons</taxon>
        <taxon>Gunneridae</taxon>
        <taxon>Pentapetalae</taxon>
        <taxon>rosids</taxon>
        <taxon>fabids</taxon>
        <taxon>Cucurbitales</taxon>
        <taxon>Cucurbitaceae</taxon>
        <taxon>Benincaseae</taxon>
        <taxon>Citrullus</taxon>
    </lineage>
</organism>
<feature type="non-terminal residue" evidence="2">
    <location>
        <position position="1"/>
    </location>
</feature>
<sequence length="55" mass="6087">TWPEGAKEVEGVGEVEAGREGSKTLKIKTWQIRTPRSQTLLHLKTQLVQGTSIGR</sequence>
<reference evidence="2 3" key="1">
    <citation type="submission" date="2024-03" db="EMBL/GenBank/DDBJ databases">
        <authorList>
            <person name="Gkanogiannis A."/>
            <person name="Becerra Lopez-Lavalle L."/>
        </authorList>
    </citation>
    <scope>NUCLEOTIDE SEQUENCE [LARGE SCALE GENOMIC DNA]</scope>
</reference>
<accession>A0ABP0YZT6</accession>
<evidence type="ECO:0000256" key="1">
    <source>
        <dbReference type="SAM" id="MobiDB-lite"/>
    </source>
</evidence>
<dbReference type="Proteomes" id="UP001642487">
    <property type="component" value="Chromosome 7"/>
</dbReference>
<evidence type="ECO:0000313" key="3">
    <source>
        <dbReference type="Proteomes" id="UP001642487"/>
    </source>
</evidence>
<feature type="region of interest" description="Disordered" evidence="1">
    <location>
        <begin position="1"/>
        <end position="20"/>
    </location>
</feature>
<name>A0ABP0YZT6_9ROSI</name>
<gene>
    <name evidence="2" type="ORF">CITCOLO1_LOCUS18365</name>
</gene>
<evidence type="ECO:0000313" key="2">
    <source>
        <dbReference type="EMBL" id="CAK9326039.1"/>
    </source>
</evidence>
<dbReference type="EMBL" id="OZ021741">
    <property type="protein sequence ID" value="CAK9326039.1"/>
    <property type="molecule type" value="Genomic_DNA"/>
</dbReference>
<protein>
    <submittedName>
        <fullName evidence="2">Uncharacterized protein</fullName>
    </submittedName>
</protein>